<keyword evidence="6" id="KW-1185">Reference proteome</keyword>
<dbReference type="SUPFAM" id="SSF53218">
    <property type="entry name" value="Molybdenum cofactor biosynthesis proteins"/>
    <property type="match status" value="1"/>
</dbReference>
<evidence type="ECO:0000256" key="2">
    <source>
        <dbReference type="ARBA" id="ARBA00023150"/>
    </source>
</evidence>
<dbReference type="KEGG" id="hsn:DV733_13780"/>
<dbReference type="GO" id="GO:0006777">
    <property type="term" value="P:Mo-molybdopterin cofactor biosynthetic process"/>
    <property type="evidence" value="ECO:0007669"/>
    <property type="project" value="UniProtKB-KW"/>
</dbReference>
<gene>
    <name evidence="5" type="ORF">DV733_13780</name>
</gene>
<dbReference type="GeneID" id="39848951"/>
<dbReference type="NCBIfam" id="TIGR00177">
    <property type="entry name" value="molyb_syn"/>
    <property type="match status" value="1"/>
</dbReference>
<dbReference type="InterPro" id="IPR038987">
    <property type="entry name" value="MoeA-like"/>
</dbReference>
<dbReference type="UniPathway" id="UPA00344"/>
<dbReference type="AlphaFoldDB" id="A0A4D6HG83"/>
<keyword evidence="5" id="KW-0808">Transferase</keyword>
<dbReference type="InterPro" id="IPR036425">
    <property type="entry name" value="MoaB/Mog-like_dom_sf"/>
</dbReference>
<accession>A0A4D6HG83</accession>
<feature type="region of interest" description="Disordered" evidence="3">
    <location>
        <begin position="86"/>
        <end position="107"/>
    </location>
</feature>
<dbReference type="CDD" id="cd00887">
    <property type="entry name" value="MoeA"/>
    <property type="match status" value="1"/>
</dbReference>
<dbReference type="InterPro" id="IPR005110">
    <property type="entry name" value="MoeA_linker/N"/>
</dbReference>
<dbReference type="Gene3D" id="3.90.105.10">
    <property type="entry name" value="Molybdopterin biosynthesis moea protein, domain 2"/>
    <property type="match status" value="1"/>
</dbReference>
<dbReference type="Gene3D" id="2.40.340.10">
    <property type="entry name" value="MoeA, C-terminal, domain IV"/>
    <property type="match status" value="1"/>
</dbReference>
<dbReference type="GO" id="GO:0005737">
    <property type="term" value="C:cytoplasm"/>
    <property type="evidence" value="ECO:0007669"/>
    <property type="project" value="TreeGrafter"/>
</dbReference>
<dbReference type="STRING" id="1457250.GCA_000755225_01619"/>
<comment type="pathway">
    <text evidence="1">Cofactor biosynthesis; molybdopterin biosynthesis.</text>
</comment>
<evidence type="ECO:0000256" key="1">
    <source>
        <dbReference type="ARBA" id="ARBA00005046"/>
    </source>
</evidence>
<dbReference type="Gene3D" id="2.170.190.11">
    <property type="entry name" value="Molybdopterin biosynthesis moea protein, domain 3"/>
    <property type="match status" value="1"/>
</dbReference>
<dbReference type="InterPro" id="IPR001453">
    <property type="entry name" value="MoaB/Mog_dom"/>
</dbReference>
<dbReference type="SUPFAM" id="SSF63867">
    <property type="entry name" value="MoeA C-terminal domain-like"/>
    <property type="match status" value="1"/>
</dbReference>
<dbReference type="SUPFAM" id="SSF63882">
    <property type="entry name" value="MoeA N-terminal region -like"/>
    <property type="match status" value="1"/>
</dbReference>
<dbReference type="InterPro" id="IPR036688">
    <property type="entry name" value="MoeA_C_domain_IV_sf"/>
</dbReference>
<evidence type="ECO:0000313" key="5">
    <source>
        <dbReference type="EMBL" id="QCC52236.1"/>
    </source>
</evidence>
<dbReference type="Gene3D" id="3.40.980.10">
    <property type="entry name" value="MoaB/Mog-like domain"/>
    <property type="match status" value="1"/>
</dbReference>
<organism evidence="5 6">
    <name type="scientific">Halapricum salinum</name>
    <dbReference type="NCBI Taxonomy" id="1457250"/>
    <lineage>
        <taxon>Archaea</taxon>
        <taxon>Methanobacteriati</taxon>
        <taxon>Methanobacteriota</taxon>
        <taxon>Stenosarchaea group</taxon>
        <taxon>Halobacteria</taxon>
        <taxon>Halobacteriales</taxon>
        <taxon>Haloarculaceae</taxon>
        <taxon>Halapricum</taxon>
    </lineage>
</organism>
<dbReference type="SMART" id="SM00852">
    <property type="entry name" value="MoCF_biosynth"/>
    <property type="match status" value="1"/>
</dbReference>
<dbReference type="InterPro" id="IPR005111">
    <property type="entry name" value="MoeA_C_domain_IV"/>
</dbReference>
<evidence type="ECO:0000256" key="3">
    <source>
        <dbReference type="SAM" id="MobiDB-lite"/>
    </source>
</evidence>
<dbReference type="GO" id="GO:0061599">
    <property type="term" value="F:molybdopterin molybdotransferase activity"/>
    <property type="evidence" value="ECO:0007669"/>
    <property type="project" value="TreeGrafter"/>
</dbReference>
<dbReference type="Pfam" id="PF03454">
    <property type="entry name" value="MoeA_C"/>
    <property type="match status" value="1"/>
</dbReference>
<evidence type="ECO:0000259" key="4">
    <source>
        <dbReference type="SMART" id="SM00852"/>
    </source>
</evidence>
<reference evidence="5 6" key="1">
    <citation type="journal article" date="2019" name="Nat. Commun.">
        <title>A new type of DNA phosphorothioation-based antiviral system in archaea.</title>
        <authorList>
            <person name="Xiong L."/>
            <person name="Liu S."/>
            <person name="Chen S."/>
            <person name="Xiao Y."/>
            <person name="Zhu B."/>
            <person name="Gao Y."/>
            <person name="Zhang Y."/>
            <person name="Chen B."/>
            <person name="Luo J."/>
            <person name="Deng Z."/>
            <person name="Chen X."/>
            <person name="Wang L."/>
            <person name="Chen S."/>
        </authorList>
    </citation>
    <scope>NUCLEOTIDE SEQUENCE [LARGE SCALE GENOMIC DNA]</scope>
    <source>
        <strain evidence="5 6">CBA1105</strain>
    </source>
</reference>
<dbReference type="Proteomes" id="UP000296706">
    <property type="component" value="Chromosome"/>
</dbReference>
<dbReference type="PANTHER" id="PTHR10192:SF19">
    <property type="entry name" value="MOLYBDOPTERIN BIOSYNTHESIS PROTEIN MJ0666-RELATED"/>
    <property type="match status" value="1"/>
</dbReference>
<dbReference type="PANTHER" id="PTHR10192">
    <property type="entry name" value="MOLYBDOPTERIN BIOSYNTHESIS PROTEIN"/>
    <property type="match status" value="1"/>
</dbReference>
<dbReference type="EMBL" id="CP031310">
    <property type="protein sequence ID" value="QCC52236.1"/>
    <property type="molecule type" value="Genomic_DNA"/>
</dbReference>
<dbReference type="NCBIfam" id="NF045515">
    <property type="entry name" value="Glp_gephyrin"/>
    <property type="match status" value="1"/>
</dbReference>
<dbReference type="Pfam" id="PF03453">
    <property type="entry name" value="MoeA_N"/>
    <property type="match status" value="1"/>
</dbReference>
<dbReference type="OrthoDB" id="31371at2157"/>
<keyword evidence="2" id="KW-0501">Molybdenum cofactor biosynthesis</keyword>
<name>A0A4D6HG83_9EURY</name>
<proteinExistence type="predicted"/>
<dbReference type="RefSeq" id="WP_049992562.1">
    <property type="nucleotide sequence ID" value="NZ_CP031310.1"/>
</dbReference>
<feature type="domain" description="MoaB/Mog" evidence="4">
    <location>
        <begin position="184"/>
        <end position="318"/>
    </location>
</feature>
<dbReference type="InterPro" id="IPR036135">
    <property type="entry name" value="MoeA_linker/N_sf"/>
</dbReference>
<protein>
    <submittedName>
        <fullName evidence="5">Molybdopterin molybdenumtransferase MoeA</fullName>
    </submittedName>
</protein>
<evidence type="ECO:0000313" key="6">
    <source>
        <dbReference type="Proteomes" id="UP000296706"/>
    </source>
</evidence>
<dbReference type="Pfam" id="PF00994">
    <property type="entry name" value="MoCF_biosynth"/>
    <property type="match status" value="1"/>
</dbReference>
<sequence length="407" mass="43560">MSDESRGFSEVTRLADAVATIQEATTPIDRTDRLPLSAAEDRVLAAPVTARRNVPHYERAAMDGYAVRASETFDASERSPVVMERQNVDSGPVEPGQAQWVHTGSPIPEGADAVVKVERTRQRDDRVEIETAVAEGANVGPVGEDVSEGQQLFEAGHQLRPSDLGLCKVAGVGKVAVSQRPTVGVVPTGDELVQHDPEPGEIVETNGFTVSRYVERWGGAATDRNIVADQRSALRSAIQRDLTKDIVVTTGGSSVGERDLLPEVVEDLGEVLVHGIAIKPGHPAGLGIVEGRPIVMLPGYPVSCIVGAVQLLRPLLKHIGHLPTNPLPRTEARLARKIPSEVGVRTFARVRLGDNEESEPIAEPTRTSGASVLSSVAEADGWVVVPESREGIPQGETVAVENWEYNE</sequence>